<dbReference type="CDD" id="cd00093">
    <property type="entry name" value="HTH_XRE"/>
    <property type="match status" value="1"/>
</dbReference>
<proteinExistence type="predicted"/>
<feature type="domain" description="HTH cro/C1-type" evidence="2">
    <location>
        <begin position="12"/>
        <end position="65"/>
    </location>
</feature>
<keyword evidence="1" id="KW-0802">TPR repeat</keyword>
<dbReference type="InterPro" id="IPR003593">
    <property type="entry name" value="AAA+_ATPase"/>
</dbReference>
<organism evidence="3 4">
    <name type="scientific">Amycolatopsis cihanbeyliensis</name>
    <dbReference type="NCBI Taxonomy" id="1128664"/>
    <lineage>
        <taxon>Bacteria</taxon>
        <taxon>Bacillati</taxon>
        <taxon>Actinomycetota</taxon>
        <taxon>Actinomycetes</taxon>
        <taxon>Pseudonocardiales</taxon>
        <taxon>Pseudonocardiaceae</taxon>
        <taxon>Amycolatopsis</taxon>
    </lineage>
</organism>
<dbReference type="InterPro" id="IPR002182">
    <property type="entry name" value="NB-ARC"/>
</dbReference>
<dbReference type="SUPFAM" id="SSF52540">
    <property type="entry name" value="P-loop containing nucleoside triphosphate hydrolases"/>
    <property type="match status" value="1"/>
</dbReference>
<dbReference type="InterPro" id="IPR001387">
    <property type="entry name" value="Cro/C1-type_HTH"/>
</dbReference>
<dbReference type="SMART" id="SM00028">
    <property type="entry name" value="TPR"/>
    <property type="match status" value="5"/>
</dbReference>
<gene>
    <name evidence="3" type="ORF">FB471_5817</name>
</gene>
<dbReference type="InterPro" id="IPR027417">
    <property type="entry name" value="P-loop_NTPase"/>
</dbReference>
<reference evidence="3 4" key="1">
    <citation type="submission" date="2019-06" db="EMBL/GenBank/DDBJ databases">
        <title>Sequencing the genomes of 1000 actinobacteria strains.</title>
        <authorList>
            <person name="Klenk H.-P."/>
        </authorList>
    </citation>
    <scope>NUCLEOTIDE SEQUENCE [LARGE SCALE GENOMIC DNA]</scope>
    <source>
        <strain evidence="3 4">DSM 45679</strain>
    </source>
</reference>
<dbReference type="SMART" id="SM00530">
    <property type="entry name" value="HTH_XRE"/>
    <property type="match status" value="1"/>
</dbReference>
<evidence type="ECO:0000256" key="1">
    <source>
        <dbReference type="PROSITE-ProRule" id="PRU00339"/>
    </source>
</evidence>
<dbReference type="EMBL" id="VFML01000002">
    <property type="protein sequence ID" value="TQI93677.1"/>
    <property type="molecule type" value="Genomic_DNA"/>
</dbReference>
<accession>A0A542CS83</accession>
<dbReference type="PRINTS" id="PR00364">
    <property type="entry name" value="DISEASERSIST"/>
</dbReference>
<dbReference type="PROSITE" id="PS50943">
    <property type="entry name" value="HTH_CROC1"/>
    <property type="match status" value="1"/>
</dbReference>
<dbReference type="InterPro" id="IPR019734">
    <property type="entry name" value="TPR_rpt"/>
</dbReference>
<dbReference type="OrthoDB" id="581105at2"/>
<sequence>MSDRQDTFGAELRRLRLAAGLSLTRLAERVHYSKGYLSKVETGAAAPNMSLALLCDAEFHTAGALVALVPDGRQRRQQVPRPPAPSLPAPPPVTAHFTGRARELGQIRAVLLDDGAVASRVCVLSGMAGVGKTTLAARVAHRLEGRFTDGCLFLDLRGHTPDATEVSPAEALDRCLRVLGVPGEEIPRDVDDRAGVYRNRLRGRRFLIVLDNVRSARQVVPLLPAEPNCRVLVTSRNRLHALDDAQHIMLDTMPEAEAAALFRRVVGTALPPPGTDEHTDRLLARIGDRCGRLPLAVRIAAARYRGNPTWTPDELATRLADEQARLVLLDDGERSVTAAFRLSYHGLPVEQRHMFTVLALHPGQDIDLRAAGVLAGIDLTAAERALTGLHDANLLVQRAPDRYQFHDLLRVFATHGAVPPPQRQAAVGRLIDFALAGAERASALLAPHRSRPEVRLGPLPVEPAPLRDIDAALAWFTAEWPNLVALCRLAAEGGPRERCWQLAFSLRDFFFLTKLRQPWIETHSLAVAAAKEAGDDLARAGSLNNLGVPHLELGDLDAAAACYREALGLFRALGDGPGISGALANNAWVTHHRGEHQAAVRDLRLALDFYERHGLPRNAAITLRGIALIEAESGAVEHAVEHALTALRSCQELGLDLDAAMTLNCLGLAYYRSGRWDQAARAYRQARTLGEGVGSRHETARAETGLGNLAAARGDRAAAERHWTRARQHYPDLSTLRVAEARDRLAERSRTVTTEEAAEA</sequence>
<dbReference type="InterPro" id="IPR011990">
    <property type="entry name" value="TPR-like_helical_dom_sf"/>
</dbReference>
<dbReference type="PANTHER" id="PTHR47691:SF3">
    <property type="entry name" value="HTH-TYPE TRANSCRIPTIONAL REGULATOR RV0890C-RELATED"/>
    <property type="match status" value="1"/>
</dbReference>
<evidence type="ECO:0000313" key="3">
    <source>
        <dbReference type="EMBL" id="TQI93677.1"/>
    </source>
</evidence>
<dbReference type="Gene3D" id="1.10.260.40">
    <property type="entry name" value="lambda repressor-like DNA-binding domains"/>
    <property type="match status" value="1"/>
</dbReference>
<dbReference type="Pfam" id="PF00931">
    <property type="entry name" value="NB-ARC"/>
    <property type="match status" value="1"/>
</dbReference>
<dbReference type="SUPFAM" id="SSF48452">
    <property type="entry name" value="TPR-like"/>
    <property type="match status" value="1"/>
</dbReference>
<dbReference type="PANTHER" id="PTHR47691">
    <property type="entry name" value="REGULATOR-RELATED"/>
    <property type="match status" value="1"/>
</dbReference>
<dbReference type="GO" id="GO:0003677">
    <property type="term" value="F:DNA binding"/>
    <property type="evidence" value="ECO:0007669"/>
    <property type="project" value="InterPro"/>
</dbReference>
<comment type="caution">
    <text evidence="3">The sequence shown here is derived from an EMBL/GenBank/DDBJ whole genome shotgun (WGS) entry which is preliminary data.</text>
</comment>
<dbReference type="Gene3D" id="1.25.40.10">
    <property type="entry name" value="Tetratricopeptide repeat domain"/>
    <property type="match status" value="1"/>
</dbReference>
<evidence type="ECO:0000313" key="4">
    <source>
        <dbReference type="Proteomes" id="UP000320876"/>
    </source>
</evidence>
<dbReference type="Gene3D" id="3.40.50.300">
    <property type="entry name" value="P-loop containing nucleotide triphosphate hydrolases"/>
    <property type="match status" value="1"/>
</dbReference>
<dbReference type="Pfam" id="PF13374">
    <property type="entry name" value="TPR_10"/>
    <property type="match status" value="1"/>
</dbReference>
<dbReference type="Pfam" id="PF13424">
    <property type="entry name" value="TPR_12"/>
    <property type="match status" value="1"/>
</dbReference>
<protein>
    <submittedName>
        <fullName evidence="3">Tetratricopeptide repeat protein</fullName>
    </submittedName>
</protein>
<dbReference type="AlphaFoldDB" id="A0A542CS83"/>
<dbReference type="Proteomes" id="UP000320876">
    <property type="component" value="Unassembled WGS sequence"/>
</dbReference>
<dbReference type="SMART" id="SM00382">
    <property type="entry name" value="AAA"/>
    <property type="match status" value="1"/>
</dbReference>
<evidence type="ECO:0000259" key="2">
    <source>
        <dbReference type="PROSITE" id="PS50943"/>
    </source>
</evidence>
<dbReference type="RefSeq" id="WP_142002690.1">
    <property type="nucleotide sequence ID" value="NZ_VFML01000002.1"/>
</dbReference>
<dbReference type="PROSITE" id="PS50005">
    <property type="entry name" value="TPR"/>
    <property type="match status" value="1"/>
</dbReference>
<feature type="repeat" description="TPR" evidence="1">
    <location>
        <begin position="660"/>
        <end position="693"/>
    </location>
</feature>
<dbReference type="InterPro" id="IPR010982">
    <property type="entry name" value="Lambda_DNA-bd_dom_sf"/>
</dbReference>
<dbReference type="SUPFAM" id="SSF47413">
    <property type="entry name" value="lambda repressor-like DNA-binding domains"/>
    <property type="match status" value="1"/>
</dbReference>
<keyword evidence="4" id="KW-1185">Reference proteome</keyword>
<name>A0A542CS83_AMYCI</name>
<dbReference type="Pfam" id="PF13560">
    <property type="entry name" value="HTH_31"/>
    <property type="match status" value="1"/>
</dbReference>
<dbReference type="GO" id="GO:0043531">
    <property type="term" value="F:ADP binding"/>
    <property type="evidence" value="ECO:0007669"/>
    <property type="project" value="InterPro"/>
</dbReference>